<protein>
    <submittedName>
        <fullName evidence="3">MOSC domain-containing protein</fullName>
    </submittedName>
</protein>
<dbReference type="InterPro" id="IPR005303">
    <property type="entry name" value="MOCOS_middle"/>
</dbReference>
<reference evidence="3 4" key="1">
    <citation type="submission" date="2023-05" db="EMBL/GenBank/DDBJ databases">
        <title>Streptantibioticus silvisoli sp. nov., acidotolerant actinomycetes 1 from pine litter.</title>
        <authorList>
            <person name="Swiecimska M."/>
            <person name="Golinska P."/>
            <person name="Sangal V."/>
            <person name="Wachnowicz B."/>
            <person name="Goodfellow M."/>
        </authorList>
    </citation>
    <scope>NUCLEOTIDE SEQUENCE</scope>
    <source>
        <strain evidence="3">SL13</strain>
        <strain evidence="2 4">SL54</strain>
    </source>
</reference>
<dbReference type="GO" id="GO:0030170">
    <property type="term" value="F:pyridoxal phosphate binding"/>
    <property type="evidence" value="ECO:0007669"/>
    <property type="project" value="InterPro"/>
</dbReference>
<dbReference type="InterPro" id="IPR005302">
    <property type="entry name" value="MoCF_Sase_C"/>
</dbReference>
<dbReference type="PROSITE" id="PS51340">
    <property type="entry name" value="MOSC"/>
    <property type="match status" value="1"/>
</dbReference>
<dbReference type="Pfam" id="PF03476">
    <property type="entry name" value="MOSC_N"/>
    <property type="match status" value="1"/>
</dbReference>
<evidence type="ECO:0000259" key="1">
    <source>
        <dbReference type="PROSITE" id="PS51340"/>
    </source>
</evidence>
<evidence type="ECO:0000313" key="4">
    <source>
        <dbReference type="Proteomes" id="UP001156398"/>
    </source>
</evidence>
<dbReference type="RefSeq" id="WP_271314141.1">
    <property type="nucleotide sequence ID" value="NZ_JAAGKO020000059.1"/>
</dbReference>
<dbReference type="GO" id="GO:0003824">
    <property type="term" value="F:catalytic activity"/>
    <property type="evidence" value="ECO:0007669"/>
    <property type="project" value="InterPro"/>
</dbReference>
<name>A0AA90KI07_9ACTN</name>
<dbReference type="Pfam" id="PF03473">
    <property type="entry name" value="MOSC"/>
    <property type="match status" value="1"/>
</dbReference>
<accession>A0AA90KI07</accession>
<dbReference type="EMBL" id="JABXJJ020000028">
    <property type="protein sequence ID" value="MDI5972074.1"/>
    <property type="molecule type" value="Genomic_DNA"/>
</dbReference>
<dbReference type="SUPFAM" id="SSF141673">
    <property type="entry name" value="MOSC N-terminal domain-like"/>
    <property type="match status" value="1"/>
</dbReference>
<feature type="domain" description="MOSC" evidence="1">
    <location>
        <begin position="127"/>
        <end position="275"/>
    </location>
</feature>
<comment type="caution">
    <text evidence="3">The sequence shown here is derived from an EMBL/GenBank/DDBJ whole genome shotgun (WGS) entry which is preliminary data.</text>
</comment>
<dbReference type="PANTHER" id="PTHR14237:SF19">
    <property type="entry name" value="MITOCHONDRIAL AMIDOXIME REDUCING COMPONENT 1"/>
    <property type="match status" value="1"/>
</dbReference>
<sequence length="276" mass="29449">MTSPRLSSLHVYPVKSAQGAAPERADVEPWGLAGDRRWVVVNGDGRAVTQREAPRMTQVVAVPQADGGIVLRAPGTAPLTVAVPTGGGTSRVWIFSTPVEAAGAAPEAAAWWSAFLGADLRLFHLDDPAGGRPIPPHDNRGRDDGRVSFADSHPLLLTSTASLAALNRLVARGDHAGDGPLPMNRFRPNMVVDGTGPWVEDDWRRVRVGEVVMRVVGPCARCVITTTDQEHGTRGKEPLRTLARHRRFGGGLMFGQNLVPESGGTLRVGDTFSVVE</sequence>
<evidence type="ECO:0000313" key="3">
    <source>
        <dbReference type="EMBL" id="MDI5972074.1"/>
    </source>
</evidence>
<evidence type="ECO:0000313" key="2">
    <source>
        <dbReference type="EMBL" id="MDI5966725.1"/>
    </source>
</evidence>
<keyword evidence="4" id="KW-1185">Reference proteome</keyword>
<dbReference type="EMBL" id="JAAGKO020000059">
    <property type="protein sequence ID" value="MDI5966725.1"/>
    <property type="molecule type" value="Genomic_DNA"/>
</dbReference>
<gene>
    <name evidence="2" type="ORF">POF43_029020</name>
    <name evidence="3" type="ORF">POF50_022505</name>
</gene>
<dbReference type="InterPro" id="IPR011037">
    <property type="entry name" value="Pyrv_Knase-like_insert_dom_sf"/>
</dbReference>
<organism evidence="3">
    <name type="scientific">Streptantibioticus silvisoli</name>
    <dbReference type="NCBI Taxonomy" id="2705255"/>
    <lineage>
        <taxon>Bacteria</taxon>
        <taxon>Bacillati</taxon>
        <taxon>Actinomycetota</taxon>
        <taxon>Actinomycetes</taxon>
        <taxon>Kitasatosporales</taxon>
        <taxon>Streptomycetaceae</taxon>
        <taxon>Streptantibioticus</taxon>
    </lineage>
</organism>
<proteinExistence type="predicted"/>
<dbReference type="AlphaFoldDB" id="A0AA90KI07"/>
<dbReference type="GO" id="GO:0030151">
    <property type="term" value="F:molybdenum ion binding"/>
    <property type="evidence" value="ECO:0007669"/>
    <property type="project" value="InterPro"/>
</dbReference>
<dbReference type="Proteomes" id="UP001156398">
    <property type="component" value="Unassembled WGS sequence"/>
</dbReference>
<dbReference type="SUPFAM" id="SSF50800">
    <property type="entry name" value="PK beta-barrel domain-like"/>
    <property type="match status" value="1"/>
</dbReference>
<dbReference type="PANTHER" id="PTHR14237">
    <property type="entry name" value="MOLYBDOPTERIN COFACTOR SULFURASE MOSC"/>
    <property type="match status" value="1"/>
</dbReference>